<feature type="compositionally biased region" description="Basic and acidic residues" evidence="1">
    <location>
        <begin position="70"/>
        <end position="81"/>
    </location>
</feature>
<feature type="region of interest" description="Disordered" evidence="1">
    <location>
        <begin position="70"/>
        <end position="105"/>
    </location>
</feature>
<keyword evidence="3" id="KW-1185">Reference proteome</keyword>
<protein>
    <submittedName>
        <fullName evidence="2 4">Uncharacterized protein</fullName>
    </submittedName>
</protein>
<dbReference type="AlphaFoldDB" id="A0A0M3JWM1"/>
<evidence type="ECO:0000256" key="1">
    <source>
        <dbReference type="SAM" id="MobiDB-lite"/>
    </source>
</evidence>
<proteinExistence type="predicted"/>
<accession>A0A0M3JWM1</accession>
<dbReference type="EMBL" id="UYRR01031146">
    <property type="protein sequence ID" value="VDK46719.1"/>
    <property type="molecule type" value="Genomic_DNA"/>
</dbReference>
<feature type="compositionally biased region" description="Basic and acidic residues" evidence="1">
    <location>
        <begin position="89"/>
        <end position="105"/>
    </location>
</feature>
<gene>
    <name evidence="2" type="ORF">ASIM_LOCUS12158</name>
</gene>
<dbReference type="WBParaSite" id="ASIM_0001269201-mRNA-1">
    <property type="protein sequence ID" value="ASIM_0001269201-mRNA-1"/>
    <property type="gene ID" value="ASIM_0001269201"/>
</dbReference>
<evidence type="ECO:0000313" key="4">
    <source>
        <dbReference type="WBParaSite" id="ASIM_0001269201-mRNA-1"/>
    </source>
</evidence>
<reference evidence="4" key="1">
    <citation type="submission" date="2017-02" db="UniProtKB">
        <authorList>
            <consortium name="WormBaseParasite"/>
        </authorList>
    </citation>
    <scope>IDENTIFICATION</scope>
</reference>
<evidence type="ECO:0000313" key="3">
    <source>
        <dbReference type="Proteomes" id="UP000267096"/>
    </source>
</evidence>
<reference evidence="2 3" key="2">
    <citation type="submission" date="2018-11" db="EMBL/GenBank/DDBJ databases">
        <authorList>
            <consortium name="Pathogen Informatics"/>
        </authorList>
    </citation>
    <scope>NUCLEOTIDE SEQUENCE [LARGE SCALE GENOMIC DNA]</scope>
</reference>
<organism evidence="4">
    <name type="scientific">Anisakis simplex</name>
    <name type="common">Herring worm</name>
    <dbReference type="NCBI Taxonomy" id="6269"/>
    <lineage>
        <taxon>Eukaryota</taxon>
        <taxon>Metazoa</taxon>
        <taxon>Ecdysozoa</taxon>
        <taxon>Nematoda</taxon>
        <taxon>Chromadorea</taxon>
        <taxon>Rhabditida</taxon>
        <taxon>Spirurina</taxon>
        <taxon>Ascaridomorpha</taxon>
        <taxon>Ascaridoidea</taxon>
        <taxon>Anisakidae</taxon>
        <taxon>Anisakis</taxon>
        <taxon>Anisakis simplex complex</taxon>
    </lineage>
</organism>
<sequence>MTSLRSDGRKILNGQVETTQDPQIMWNDLLTKSAACKIQSKHINENNLNNIEREECNDDAINYCGQQITKPEESNTEHLAEDGTTQYDDSTRTESDRSERKDGRV</sequence>
<evidence type="ECO:0000313" key="2">
    <source>
        <dbReference type="EMBL" id="VDK46719.1"/>
    </source>
</evidence>
<dbReference type="OrthoDB" id="5798700at2759"/>
<dbReference type="Proteomes" id="UP000267096">
    <property type="component" value="Unassembled WGS sequence"/>
</dbReference>
<name>A0A0M3JWM1_ANISI</name>